<proteinExistence type="predicted"/>
<feature type="region of interest" description="Disordered" evidence="1">
    <location>
        <begin position="86"/>
        <end position="114"/>
    </location>
</feature>
<dbReference type="EMBL" id="KQ414957">
    <property type="protein sequence ID" value="KOC59050.1"/>
    <property type="molecule type" value="Genomic_DNA"/>
</dbReference>
<dbReference type="Proteomes" id="UP000053825">
    <property type="component" value="Unassembled WGS sequence"/>
</dbReference>
<dbReference type="AlphaFoldDB" id="A0A0L7QKF4"/>
<keyword evidence="3" id="KW-1185">Reference proteome</keyword>
<evidence type="ECO:0000256" key="1">
    <source>
        <dbReference type="SAM" id="MobiDB-lite"/>
    </source>
</evidence>
<gene>
    <name evidence="2" type="ORF">WH47_12864</name>
</gene>
<evidence type="ECO:0000313" key="3">
    <source>
        <dbReference type="Proteomes" id="UP000053825"/>
    </source>
</evidence>
<feature type="region of interest" description="Disordered" evidence="1">
    <location>
        <begin position="43"/>
        <end position="63"/>
    </location>
</feature>
<accession>A0A0L7QKF4</accession>
<name>A0A0L7QKF4_9HYME</name>
<feature type="compositionally biased region" description="Acidic residues" evidence="1">
    <location>
        <begin position="91"/>
        <end position="110"/>
    </location>
</feature>
<protein>
    <submittedName>
        <fullName evidence="2">Uncharacterized protein</fullName>
    </submittedName>
</protein>
<organism evidence="2 3">
    <name type="scientific">Habropoda laboriosa</name>
    <dbReference type="NCBI Taxonomy" id="597456"/>
    <lineage>
        <taxon>Eukaryota</taxon>
        <taxon>Metazoa</taxon>
        <taxon>Ecdysozoa</taxon>
        <taxon>Arthropoda</taxon>
        <taxon>Hexapoda</taxon>
        <taxon>Insecta</taxon>
        <taxon>Pterygota</taxon>
        <taxon>Neoptera</taxon>
        <taxon>Endopterygota</taxon>
        <taxon>Hymenoptera</taxon>
        <taxon>Apocrita</taxon>
        <taxon>Aculeata</taxon>
        <taxon>Apoidea</taxon>
        <taxon>Anthophila</taxon>
        <taxon>Apidae</taxon>
        <taxon>Habropoda</taxon>
    </lineage>
</organism>
<evidence type="ECO:0000313" key="2">
    <source>
        <dbReference type="EMBL" id="KOC59050.1"/>
    </source>
</evidence>
<feature type="compositionally biased region" description="Polar residues" evidence="1">
    <location>
        <begin position="53"/>
        <end position="63"/>
    </location>
</feature>
<reference evidence="2 3" key="1">
    <citation type="submission" date="2015-07" db="EMBL/GenBank/DDBJ databases">
        <title>The genome of Habropoda laboriosa.</title>
        <authorList>
            <person name="Pan H."/>
            <person name="Kapheim K."/>
        </authorList>
    </citation>
    <scope>NUCLEOTIDE SEQUENCE [LARGE SCALE GENOMIC DNA]</scope>
    <source>
        <strain evidence="2">0110345459</strain>
    </source>
</reference>
<sequence>MSETFDEIICTNPSVDNHDDISTCRRFACNSIRTGCDLSSVNDSVKKEETEESPLTTRPPSSVMTFDLASQADTVRYTAYGSSVLSRGLEIEEDGGEGEEDEEEEEEEEATPAKWHSYVTVVPSAGKSRSRLAAEKLGNLHLSDLCPSPVAVNNSERIELAKGVGSECSPYRK</sequence>